<evidence type="ECO:0000313" key="2">
    <source>
        <dbReference type="Proteomes" id="UP000279156"/>
    </source>
</evidence>
<name>Q91LF4_9VIRU</name>
<evidence type="ECO:0000313" key="1">
    <source>
        <dbReference type="EMBL" id="AAK77755.1"/>
    </source>
</evidence>
<reference evidence="1 2" key="1">
    <citation type="journal article" date="2001" name="Virology">
        <title>The white spot syndrome virus DNA genome sequence.</title>
        <authorList>
            <person name="van Hulten M.C."/>
            <person name="Witteveldt J."/>
            <person name="Peters S."/>
            <person name="Kloosterboer N."/>
            <person name="Tarchini R."/>
            <person name="Fiers M."/>
            <person name="Sandbrink H."/>
            <person name="Lankhorst R.K."/>
            <person name="Vlak J.M."/>
        </authorList>
    </citation>
    <scope>NUCLEOTIDE SEQUENCE [LARGE SCALE GENOMIC DNA]</scope>
    <source>
        <strain evidence="1">WSSV-TH</strain>
    </source>
</reference>
<dbReference type="Proteomes" id="UP000279156">
    <property type="component" value="Segment"/>
</dbReference>
<sequence>MRGYTLLFSLENFTLPPSQKLFKNFLGSLQFRGWTASSTECQVPRVDLWVGPMSDYTRNCWFQKRTLTFVCFWNRRFWRLVDPEMRGYNLLFSLENFTLPLSQKLFKNFFRALQFRGWTASSTECQVPRVDRWVGPMSDYTRNVIAPEIEEVSYGHFWTRCFWTKILLDGNPLPLPPPFKKGPRVYNDCTTPHSNHHNHHHHHGRTSILQQTLSRKWSSLL</sequence>
<organism evidence="1 2">
    <name type="scientific">White spot syndrome virus</name>
    <dbReference type="NCBI Taxonomy" id="342409"/>
    <lineage>
        <taxon>Viruses</taxon>
        <taxon>Viruses incertae sedis</taxon>
        <taxon>Naldaviricetes</taxon>
        <taxon>Nimaviridae</taxon>
        <taxon>Whispovirus</taxon>
    </lineage>
</organism>
<proteinExistence type="predicted"/>
<dbReference type="EMBL" id="AF369029">
    <property type="protein sequence ID" value="AAK77755.1"/>
    <property type="molecule type" value="Genomic_DNA"/>
</dbReference>
<protein>
    <submittedName>
        <fullName evidence="1">ORF86</fullName>
    </submittedName>
</protein>
<reference evidence="1 2" key="2">
    <citation type="journal article" date="2005" name="Virus Res.">
        <title>Fitness and virulence of an ancestral White Spot Syndrome Virus isolate from shrimp.</title>
        <authorList>
            <person name="Marks H."/>
            <person name="van Duijse J.J."/>
            <person name="Zuidema D."/>
            <person name="van Hulten M.C."/>
            <person name="Vlak J.M."/>
        </authorList>
    </citation>
    <scope>NUCLEOTIDE SEQUENCE [LARGE SCALE GENOMIC DNA]</scope>
    <source>
        <strain evidence="1">WSSV-TH</strain>
    </source>
</reference>
<accession>Q91LF4</accession>